<evidence type="ECO:0000256" key="3">
    <source>
        <dbReference type="ARBA" id="ARBA00022807"/>
    </source>
</evidence>
<evidence type="ECO:0000313" key="5">
    <source>
        <dbReference type="EMBL" id="CCM00515.1"/>
    </source>
</evidence>
<keyword evidence="3" id="KW-0788">Thiol protease</keyword>
<dbReference type="GO" id="GO:0006508">
    <property type="term" value="P:proteolysis"/>
    <property type="evidence" value="ECO:0007669"/>
    <property type="project" value="InterPro"/>
</dbReference>
<dbReference type="GeneID" id="24095426"/>
<dbReference type="PANTHER" id="PTHR48104:SF30">
    <property type="entry name" value="METACASPASE-1"/>
    <property type="match status" value="1"/>
</dbReference>
<gene>
    <name evidence="5" type="ORF">FIBRA_02549</name>
</gene>
<keyword evidence="3" id="KW-0378">Hydrolase</keyword>
<keyword evidence="3" id="KW-0645">Protease</keyword>
<dbReference type="InParanoid" id="J4GMZ0"/>
<evidence type="ECO:0000259" key="4">
    <source>
        <dbReference type="Pfam" id="PF00656"/>
    </source>
</evidence>
<reference evidence="5 6" key="1">
    <citation type="journal article" date="2012" name="Appl. Environ. Microbiol.">
        <title>Short-read sequencing for genomic analysis of the brown rot fungus Fibroporia radiculosa.</title>
        <authorList>
            <person name="Tang J.D."/>
            <person name="Perkins A.D."/>
            <person name="Sonstegard T.S."/>
            <person name="Schroeder S.G."/>
            <person name="Burgess S.C."/>
            <person name="Diehl S.V."/>
        </authorList>
    </citation>
    <scope>NUCLEOTIDE SEQUENCE [LARGE SCALE GENOMIC DNA]</scope>
    <source>
        <strain evidence="5 6">TFFH 294</strain>
    </source>
</reference>
<organism evidence="5 6">
    <name type="scientific">Fibroporia radiculosa</name>
    <dbReference type="NCBI Taxonomy" id="599839"/>
    <lineage>
        <taxon>Eukaryota</taxon>
        <taxon>Fungi</taxon>
        <taxon>Dikarya</taxon>
        <taxon>Basidiomycota</taxon>
        <taxon>Agaricomycotina</taxon>
        <taxon>Agaricomycetes</taxon>
        <taxon>Polyporales</taxon>
        <taxon>Fibroporiaceae</taxon>
        <taxon>Fibroporia</taxon>
    </lineage>
</organism>
<name>J4GMZ0_9APHY</name>
<evidence type="ECO:0000256" key="2">
    <source>
        <dbReference type="ARBA" id="ARBA00022703"/>
    </source>
</evidence>
<sequence>MSRWLSGTLNRIFRKSRQQSTLIANECPQEQKPFPDAQSFQPRLFALVIGINNYAAVSKLRGAVLDADAVKDYLEKYLNVPGDQIRNLRDKEATRSAIIQAFRDIRNDARIKSGDPILIYFAGHGSELPPPPGWEADGLGSKIQFIVPQDYSPRVNEVQGIPDRTVGALIEEIAREKGDNITVIFDCCHSASGTRDDRGTILTRAVELVNNVPLDLDRVIWGSTGQRGAKIAAGFAHVGLRSHVLLSACSKNERATEERGRGRFTKALLLFLEGVGADKVTYTDVLNKMEKIGGQNPQCEGHHQNRIMFNAKVPTRGHAHFPVYAQENQYRIEAGSAHGVSEGAEFTIYRDKELTKPLIVLVADTEAKILPYQSILTPKDGKFLSLPEFSVALQTKIGEEGLVLYVPDSSLRQVLDRVLEQMQAIGPDLPKVSLVSIPQVSDNAKLEVTREDGFIIFKILDPLVASCGLTRIPFKITPVVEDIYPIFRAAAHYYWHLNRSHDKDLIRSGADIKVDFYPLEESDSDFDEDLQPTLYPIGPSLCQNGIIDFVVDEDARHGVKITNNTSMDLYPNVFFFDNSDLSIQSYYTPSTAGQYQLDSPLTKDGGILTIGYGTSGVPAISYFLRPEQDIDVGLIKIFLTTRPVDMSMIPQTSPFLAGRDTPSPSGQRVDVDAWGAILIPVIQRRK</sequence>
<protein>
    <recommendedName>
        <fullName evidence="4">Peptidase C14 caspase domain-containing protein</fullName>
    </recommendedName>
</protein>
<accession>J4GMZ0</accession>
<dbReference type="GO" id="GO:0006915">
    <property type="term" value="P:apoptotic process"/>
    <property type="evidence" value="ECO:0007669"/>
    <property type="project" value="UniProtKB-KW"/>
</dbReference>
<dbReference type="GO" id="GO:0005737">
    <property type="term" value="C:cytoplasm"/>
    <property type="evidence" value="ECO:0007669"/>
    <property type="project" value="TreeGrafter"/>
</dbReference>
<proteinExistence type="inferred from homology"/>
<dbReference type="InterPro" id="IPR050452">
    <property type="entry name" value="Metacaspase"/>
</dbReference>
<dbReference type="Proteomes" id="UP000006352">
    <property type="component" value="Unassembled WGS sequence"/>
</dbReference>
<dbReference type="HOGENOM" id="CLU_011935_1_0_1"/>
<feature type="domain" description="Peptidase C14 caspase" evidence="4">
    <location>
        <begin position="45"/>
        <end position="291"/>
    </location>
</feature>
<evidence type="ECO:0000313" key="6">
    <source>
        <dbReference type="Proteomes" id="UP000006352"/>
    </source>
</evidence>
<dbReference type="InterPro" id="IPR029030">
    <property type="entry name" value="Caspase-like_dom_sf"/>
</dbReference>
<keyword evidence="2" id="KW-0053">Apoptosis</keyword>
<keyword evidence="6" id="KW-1185">Reference proteome</keyword>
<dbReference type="AlphaFoldDB" id="J4GMZ0"/>
<dbReference type="EMBL" id="HE796987">
    <property type="protein sequence ID" value="CCM00515.1"/>
    <property type="molecule type" value="Genomic_DNA"/>
</dbReference>
<dbReference type="Gene3D" id="3.40.50.1460">
    <property type="match status" value="1"/>
</dbReference>
<comment type="similarity">
    <text evidence="1">Belongs to the peptidase C14B family.</text>
</comment>
<dbReference type="InterPro" id="IPR011600">
    <property type="entry name" value="Pept_C14_caspase"/>
</dbReference>
<dbReference type="SUPFAM" id="SSF52129">
    <property type="entry name" value="Caspase-like"/>
    <property type="match status" value="1"/>
</dbReference>
<dbReference type="OrthoDB" id="3223806at2759"/>
<dbReference type="Pfam" id="PF00656">
    <property type="entry name" value="Peptidase_C14"/>
    <property type="match status" value="1"/>
</dbReference>
<dbReference type="PANTHER" id="PTHR48104">
    <property type="entry name" value="METACASPASE-4"/>
    <property type="match status" value="1"/>
</dbReference>
<dbReference type="GO" id="GO:0004197">
    <property type="term" value="F:cysteine-type endopeptidase activity"/>
    <property type="evidence" value="ECO:0007669"/>
    <property type="project" value="InterPro"/>
</dbReference>
<dbReference type="RefSeq" id="XP_012179798.1">
    <property type="nucleotide sequence ID" value="XM_012324408.1"/>
</dbReference>
<evidence type="ECO:0000256" key="1">
    <source>
        <dbReference type="ARBA" id="ARBA00009005"/>
    </source>
</evidence>